<evidence type="ECO:0000256" key="1">
    <source>
        <dbReference type="SAM" id="Phobius"/>
    </source>
</evidence>
<reference evidence="2" key="1">
    <citation type="submission" date="2024-06" db="EMBL/GenBank/DDBJ databases">
        <title>Streptomyces sp. strain HUAS MG91 genome sequences.</title>
        <authorList>
            <person name="Mo P."/>
        </authorList>
    </citation>
    <scope>NUCLEOTIDE SEQUENCE</scope>
    <source>
        <strain evidence="2">HUAS MG91</strain>
    </source>
</reference>
<feature type="transmembrane region" description="Helical" evidence="1">
    <location>
        <begin position="273"/>
        <end position="290"/>
    </location>
</feature>
<dbReference type="EMBL" id="CP159534">
    <property type="protein sequence ID" value="XCJ74153.1"/>
    <property type="molecule type" value="Genomic_DNA"/>
</dbReference>
<gene>
    <name evidence="2" type="ORF">ABII15_31135</name>
</gene>
<dbReference type="RefSeq" id="WP_353945601.1">
    <property type="nucleotide sequence ID" value="NZ_CP159534.1"/>
</dbReference>
<keyword evidence="1" id="KW-0472">Membrane</keyword>
<protein>
    <recommendedName>
        <fullName evidence="3">DUF998 domain-containing protein</fullName>
    </recommendedName>
</protein>
<feature type="transmembrane region" description="Helical" evidence="1">
    <location>
        <begin position="242"/>
        <end position="261"/>
    </location>
</feature>
<feature type="transmembrane region" description="Helical" evidence="1">
    <location>
        <begin position="146"/>
        <end position="168"/>
    </location>
</feature>
<evidence type="ECO:0008006" key="3">
    <source>
        <dbReference type="Google" id="ProtNLM"/>
    </source>
</evidence>
<name>A0AAU8J161_9ACTN</name>
<feature type="transmembrane region" description="Helical" evidence="1">
    <location>
        <begin position="35"/>
        <end position="54"/>
    </location>
</feature>
<feature type="transmembrane region" description="Helical" evidence="1">
    <location>
        <begin position="180"/>
        <end position="200"/>
    </location>
</feature>
<evidence type="ECO:0000313" key="2">
    <source>
        <dbReference type="EMBL" id="XCJ74153.1"/>
    </source>
</evidence>
<sequence length="342" mass="35816">MIGQPLPRHRLLFAFGLFLLAPLVGEFLLGNQPVTQLPGLVLFAPLYGGGALLIREVARRAGRGWPTMIVLAAAYALVEEGPVDQMLWNPHYGGFDIGAAYAATHVPLLGTSVQLLQDVLAMHTVWSICVPIALVETFCRDRTRPWLGGFGLTVTAVVFGAGAVFLGFAQAESEGFVASAGQFAGAGAAIAALIVLAFAVGRRPGPRRAVDAPAPVAVGVTAFAVSSAYWARDLLPDEAVPAWVLVGAWCVLAGGSVLLFGRWARGRGWGARHRLALAGGALVTYAWVGFEHGWDMGVPHALSVSGNVVFACGALLLLALAARGLRRHEGAAPRHGVPAVTR</sequence>
<dbReference type="KEGG" id="stac:ABII15_31135"/>
<accession>A0AAU8J161</accession>
<keyword evidence="1" id="KW-0812">Transmembrane</keyword>
<dbReference type="AlphaFoldDB" id="A0AAU8J161"/>
<feature type="transmembrane region" description="Helical" evidence="1">
    <location>
        <begin position="302"/>
        <end position="322"/>
    </location>
</feature>
<keyword evidence="1" id="KW-1133">Transmembrane helix</keyword>
<proteinExistence type="predicted"/>
<organism evidence="2">
    <name type="scientific">Streptomyces tabacisoli</name>
    <dbReference type="NCBI Taxonomy" id="3156398"/>
    <lineage>
        <taxon>Bacteria</taxon>
        <taxon>Bacillati</taxon>
        <taxon>Actinomycetota</taxon>
        <taxon>Actinomycetes</taxon>
        <taxon>Kitasatosporales</taxon>
        <taxon>Streptomycetaceae</taxon>
        <taxon>Streptomyces</taxon>
    </lineage>
</organism>
<feature type="transmembrane region" description="Helical" evidence="1">
    <location>
        <begin position="212"/>
        <end position="230"/>
    </location>
</feature>